<accession>A0A2G5SIS9</accession>
<dbReference type="Proteomes" id="UP000230233">
    <property type="component" value="Unassembled WGS sequence"/>
</dbReference>
<gene>
    <name evidence="2" type="ORF">B9Z55_027079</name>
</gene>
<dbReference type="STRING" id="1611254.A0A2G5SIS9"/>
<name>A0A2G5SIS9_9PELO</name>
<proteinExistence type="predicted"/>
<feature type="region of interest" description="Disordered" evidence="1">
    <location>
        <begin position="108"/>
        <end position="168"/>
    </location>
</feature>
<comment type="caution">
    <text evidence="2">The sequence shown here is derived from an EMBL/GenBank/DDBJ whole genome shotgun (WGS) entry which is preliminary data.</text>
</comment>
<evidence type="ECO:0000313" key="2">
    <source>
        <dbReference type="EMBL" id="PIC14937.1"/>
    </source>
</evidence>
<keyword evidence="3" id="KW-1185">Reference proteome</keyword>
<evidence type="ECO:0000256" key="1">
    <source>
        <dbReference type="SAM" id="MobiDB-lite"/>
    </source>
</evidence>
<reference evidence="3" key="1">
    <citation type="submission" date="2017-10" db="EMBL/GenBank/DDBJ databases">
        <title>Rapid genome shrinkage in a self-fertile nematode reveals novel sperm competition proteins.</title>
        <authorList>
            <person name="Yin D."/>
            <person name="Schwarz E.M."/>
            <person name="Thomas C.G."/>
            <person name="Felde R.L."/>
            <person name="Korf I.F."/>
            <person name="Cutter A.D."/>
            <person name="Schartner C.M."/>
            <person name="Ralston E.J."/>
            <person name="Meyer B.J."/>
            <person name="Haag E.S."/>
        </authorList>
    </citation>
    <scope>NUCLEOTIDE SEQUENCE [LARGE SCALE GENOMIC DNA]</scope>
    <source>
        <strain evidence="3">JU1422</strain>
    </source>
</reference>
<evidence type="ECO:0000313" key="3">
    <source>
        <dbReference type="Proteomes" id="UP000230233"/>
    </source>
</evidence>
<feature type="region of interest" description="Disordered" evidence="1">
    <location>
        <begin position="63"/>
        <end position="87"/>
    </location>
</feature>
<protein>
    <submittedName>
        <fullName evidence="2">Uncharacterized protein</fullName>
    </submittedName>
</protein>
<sequence>MIMTRARAVIYHQKVGGAWRDASGTTVGSRQKKISIFFGFKTDQTRGGPTVPEKPQIAVESPISTVPSTPANAQIGQSQPAGGPSSMVSSIPDGFAKPQETPVNVELPIRKGSPECGPTVPKRSGIAVESPTSTETLSTAESQKGQTPPAAFASPNGSPVSAGFAKPHETPNPAVASFPGATSCPARYAEPRTIAFPAKWKEAQARLAQVFLLMESPGAKLEEIESQLAQVSLLVKCSIVDNSEKPNEDSNLLELPILAAGISNPAGSHQGQPQLAI</sequence>
<dbReference type="EMBL" id="PDUG01000007">
    <property type="protein sequence ID" value="PIC14937.1"/>
    <property type="molecule type" value="Genomic_DNA"/>
</dbReference>
<feature type="compositionally biased region" description="Polar residues" evidence="1">
    <location>
        <begin position="130"/>
        <end position="146"/>
    </location>
</feature>
<feature type="compositionally biased region" description="Polar residues" evidence="1">
    <location>
        <begin position="63"/>
        <end position="80"/>
    </location>
</feature>
<organism evidence="2 3">
    <name type="scientific">Caenorhabditis nigoni</name>
    <dbReference type="NCBI Taxonomy" id="1611254"/>
    <lineage>
        <taxon>Eukaryota</taxon>
        <taxon>Metazoa</taxon>
        <taxon>Ecdysozoa</taxon>
        <taxon>Nematoda</taxon>
        <taxon>Chromadorea</taxon>
        <taxon>Rhabditida</taxon>
        <taxon>Rhabditina</taxon>
        <taxon>Rhabditomorpha</taxon>
        <taxon>Rhabditoidea</taxon>
        <taxon>Rhabditidae</taxon>
        <taxon>Peloderinae</taxon>
        <taxon>Caenorhabditis</taxon>
    </lineage>
</organism>
<dbReference type="AlphaFoldDB" id="A0A2G5SIS9"/>